<dbReference type="HAMAP" id="MF_02004">
    <property type="entry name" value="Val_tRNA_synth_type1"/>
    <property type="match status" value="1"/>
</dbReference>
<evidence type="ECO:0000256" key="1">
    <source>
        <dbReference type="ARBA" id="ARBA00005594"/>
    </source>
</evidence>
<evidence type="ECO:0000256" key="8">
    <source>
        <dbReference type="ARBA" id="ARBA00029936"/>
    </source>
</evidence>
<dbReference type="Proteomes" id="UP001470230">
    <property type="component" value="Unassembled WGS sequence"/>
</dbReference>
<dbReference type="InterPro" id="IPR010978">
    <property type="entry name" value="tRNA-bd_arm"/>
</dbReference>
<keyword evidence="5 10" id="KW-0067">ATP-binding</keyword>
<dbReference type="InterPro" id="IPR014729">
    <property type="entry name" value="Rossmann-like_a/b/a_fold"/>
</dbReference>
<dbReference type="Gene3D" id="3.40.50.620">
    <property type="entry name" value="HUPs"/>
    <property type="match status" value="2"/>
</dbReference>
<dbReference type="InterPro" id="IPR009008">
    <property type="entry name" value="Val/Leu/Ile-tRNA-synth_edit"/>
</dbReference>
<evidence type="ECO:0000256" key="5">
    <source>
        <dbReference type="ARBA" id="ARBA00022840"/>
    </source>
</evidence>
<dbReference type="PANTHER" id="PTHR11946">
    <property type="entry name" value="VALYL-TRNA SYNTHETASES"/>
    <property type="match status" value="1"/>
</dbReference>
<dbReference type="PRINTS" id="PR00986">
    <property type="entry name" value="TRNASYNTHVAL"/>
</dbReference>
<dbReference type="SUPFAM" id="SSF52374">
    <property type="entry name" value="Nucleotidylyl transferase"/>
    <property type="match status" value="1"/>
</dbReference>
<dbReference type="CDD" id="cd00817">
    <property type="entry name" value="ValRS_core"/>
    <property type="match status" value="1"/>
</dbReference>
<dbReference type="Gene3D" id="1.10.730.10">
    <property type="entry name" value="Isoleucyl-tRNA Synthetase, Domain 1"/>
    <property type="match status" value="1"/>
</dbReference>
<dbReference type="InterPro" id="IPR002303">
    <property type="entry name" value="Valyl-tRNA_ligase"/>
</dbReference>
<dbReference type="Pfam" id="PF00133">
    <property type="entry name" value="tRNA-synt_1"/>
    <property type="match status" value="1"/>
</dbReference>
<evidence type="ECO:0000313" key="15">
    <source>
        <dbReference type="EMBL" id="KAK8844864.1"/>
    </source>
</evidence>
<dbReference type="InterPro" id="IPR001412">
    <property type="entry name" value="aa-tRNA-synth_I_CS"/>
</dbReference>
<dbReference type="SUPFAM" id="SSF47323">
    <property type="entry name" value="Anticodon-binding domain of a subclass of class I aminoacyl-tRNA synthetases"/>
    <property type="match status" value="1"/>
</dbReference>
<feature type="coiled-coil region" evidence="11">
    <location>
        <begin position="937"/>
        <end position="1006"/>
    </location>
</feature>
<feature type="compositionally biased region" description="Basic and acidic residues" evidence="12">
    <location>
        <begin position="1"/>
        <end position="19"/>
    </location>
</feature>
<dbReference type="Pfam" id="PF08264">
    <property type="entry name" value="Anticodon_1"/>
    <property type="match status" value="1"/>
</dbReference>
<evidence type="ECO:0000256" key="12">
    <source>
        <dbReference type="SAM" id="MobiDB-lite"/>
    </source>
</evidence>
<dbReference type="EC" id="6.1.1.9" evidence="2"/>
<evidence type="ECO:0000256" key="2">
    <source>
        <dbReference type="ARBA" id="ARBA00013169"/>
    </source>
</evidence>
<evidence type="ECO:0000256" key="3">
    <source>
        <dbReference type="ARBA" id="ARBA00022598"/>
    </source>
</evidence>
<comment type="caution">
    <text evidence="15">The sequence shown here is derived from an EMBL/GenBank/DDBJ whole genome shotgun (WGS) entry which is preliminary data.</text>
</comment>
<dbReference type="CDD" id="cd07962">
    <property type="entry name" value="Anticodon_Ia_Val"/>
    <property type="match status" value="1"/>
</dbReference>
<dbReference type="InterPro" id="IPR009080">
    <property type="entry name" value="tRNAsynth_Ia_anticodon-bd"/>
</dbReference>
<keyword evidence="4 10" id="KW-0547">Nucleotide-binding</keyword>
<evidence type="ECO:0000256" key="11">
    <source>
        <dbReference type="SAM" id="Coils"/>
    </source>
</evidence>
<dbReference type="Gene3D" id="3.90.740.10">
    <property type="entry name" value="Valyl/Leucyl/Isoleucyl-tRNA synthetase, editing domain"/>
    <property type="match status" value="1"/>
</dbReference>
<dbReference type="PROSITE" id="PS00178">
    <property type="entry name" value="AA_TRNA_LIGASE_I"/>
    <property type="match status" value="1"/>
</dbReference>
<protein>
    <recommendedName>
        <fullName evidence="2">valine--tRNA ligase</fullName>
        <ecNumber evidence="2">6.1.1.9</ecNumber>
    </recommendedName>
    <alternativeName>
        <fullName evidence="8">Valyl-tRNA synthetase</fullName>
    </alternativeName>
</protein>
<gene>
    <name evidence="15" type="ORF">M9Y10_021035</name>
</gene>
<proteinExistence type="inferred from homology"/>
<comment type="similarity">
    <text evidence="1 10">Belongs to the class-I aminoacyl-tRNA synthetase family.</text>
</comment>
<dbReference type="InterPro" id="IPR013155">
    <property type="entry name" value="M/V/L/I-tRNA-synth_anticd-bd"/>
</dbReference>
<comment type="catalytic activity">
    <reaction evidence="9">
        <text>tRNA(Val) + L-valine + ATP = L-valyl-tRNA(Val) + AMP + diphosphate</text>
        <dbReference type="Rhea" id="RHEA:10704"/>
        <dbReference type="Rhea" id="RHEA-COMP:9672"/>
        <dbReference type="Rhea" id="RHEA-COMP:9708"/>
        <dbReference type="ChEBI" id="CHEBI:30616"/>
        <dbReference type="ChEBI" id="CHEBI:33019"/>
        <dbReference type="ChEBI" id="CHEBI:57762"/>
        <dbReference type="ChEBI" id="CHEBI:78442"/>
        <dbReference type="ChEBI" id="CHEBI:78537"/>
        <dbReference type="ChEBI" id="CHEBI:456215"/>
        <dbReference type="EC" id="6.1.1.9"/>
    </reaction>
</comment>
<accession>A0ABR2HCW8</accession>
<dbReference type="EMBL" id="JAPFFF010000031">
    <property type="protein sequence ID" value="KAK8844864.1"/>
    <property type="molecule type" value="Genomic_DNA"/>
</dbReference>
<dbReference type="PANTHER" id="PTHR11946:SF109">
    <property type="entry name" value="VALINE--TRNA LIGASE"/>
    <property type="match status" value="1"/>
</dbReference>
<dbReference type="SUPFAM" id="SSF46589">
    <property type="entry name" value="tRNA-binding arm"/>
    <property type="match status" value="1"/>
</dbReference>
<evidence type="ECO:0000256" key="4">
    <source>
        <dbReference type="ARBA" id="ARBA00022741"/>
    </source>
</evidence>
<keyword evidence="3 10" id="KW-0436">Ligase</keyword>
<dbReference type="SUPFAM" id="SSF50677">
    <property type="entry name" value="ValRS/IleRS/LeuRS editing domain"/>
    <property type="match status" value="1"/>
</dbReference>
<dbReference type="InterPro" id="IPR033705">
    <property type="entry name" value="Anticodon_Ia_Val"/>
</dbReference>
<evidence type="ECO:0000256" key="9">
    <source>
        <dbReference type="ARBA" id="ARBA00047552"/>
    </source>
</evidence>
<dbReference type="NCBIfam" id="NF004349">
    <property type="entry name" value="PRK05729.1"/>
    <property type="match status" value="1"/>
</dbReference>
<reference evidence="15 16" key="1">
    <citation type="submission" date="2024-04" db="EMBL/GenBank/DDBJ databases">
        <title>Tritrichomonas musculus Genome.</title>
        <authorList>
            <person name="Alves-Ferreira E."/>
            <person name="Grigg M."/>
            <person name="Lorenzi H."/>
            <person name="Galac M."/>
        </authorList>
    </citation>
    <scope>NUCLEOTIDE SEQUENCE [LARGE SCALE GENOMIC DNA]</scope>
    <source>
        <strain evidence="15 16">EAF2021</strain>
    </source>
</reference>
<sequence>MSKVTPKDKRKDKQTKEPISKAPAKLKKTANKMTYDNPTPPGEKPNLDEFPNEYCPPRVECAWYSWWDKQGFFKPNGQNEKKFVMVLPPPNVTGELHLGHALTCSIEDALTRYHRMIGDDTLWLPGTDHAGIATQVRVEKMLQIEKGLTRHDISREEFLNLAHAWAEKYGGNIKNQLRLLGSSLDWSRCFFTLDEPRSKSVTEAFVRLFNKGKIYRAERLVNWDCALQTAISDAEVEYITVPKRTLLKVPNHKFEKYPFGVFTYFKYQIADENGQPTSETVTIATTRLETLLGDEAVAINSKDPRYLHLHGKRVYHPFRKITIPIILDDQLVDMDFGTGVVKVTPAHDPNDFETGLRHNLPFTNILTEDGKINDICPEFAGMPRFDARVAIGKALKDLGLFDHEQDHEMRLGITQRSGDIVEQVIKKQWFVDTKSMAERAIKAVEDGSLIIHPPEFISDWRAWHENIRPWCISRQLWWGHRIPAYRIFVDGKQQEGDNEWIAAHNPEEALDLACKKVNVDDKSRVKVVQDEDVLDTWFSSALLPFTAMGWPDNTLDLSRYYPGTLLETGWDILTFWVSRMVMMSLELNDTVPFKTTLLHPLVRDAQGRKMSKSLGNVVNPIHVINGIELQDLIDNLKEGHLDEKEMQTATAGMKASYPNGIQQLGTDAMRMALISFAGMSRVANLNLNVITSYRNFCNKIWNAIRFAMPNFNGFDTSRDTLEKIIQSGATLSIADKWVLNKLSTAVKAAIAGCEDFLMNDAISSMIHFFHDEFCSVYLEAIKPIMGGSDEGKKKVVTSILYECIETSLRMLHPFMPFVTEDLWQRLPKRFDVPSIMIAPYPTINQEWASYPTTTMDNAIKIASAIRKIKQTYNLKSNDLKSHIATDIPDIQDTFDSVHALAGVGQIERIPFGTPAEAGYSAEVVSELIEVRLDLTGLIDFEKELKNTTSKKEKLLVQFNKLDAKINAPNYSTKVPQNVQDAEKEKLETYRQQISALEAVEANLKAAIEASHK</sequence>
<evidence type="ECO:0000256" key="10">
    <source>
        <dbReference type="RuleBase" id="RU363035"/>
    </source>
</evidence>
<dbReference type="InterPro" id="IPR002300">
    <property type="entry name" value="aa-tRNA-synth_Ia"/>
</dbReference>
<dbReference type="NCBIfam" id="TIGR00422">
    <property type="entry name" value="valS"/>
    <property type="match status" value="1"/>
</dbReference>
<keyword evidence="7 10" id="KW-0030">Aminoacyl-tRNA synthetase</keyword>
<dbReference type="Gene3D" id="1.10.287.380">
    <property type="entry name" value="Valyl-tRNA synthetase, C-terminal domain"/>
    <property type="match status" value="1"/>
</dbReference>
<feature type="region of interest" description="Disordered" evidence="12">
    <location>
        <begin position="1"/>
        <end position="47"/>
    </location>
</feature>
<name>A0ABR2HCW8_9EUKA</name>
<evidence type="ECO:0000259" key="13">
    <source>
        <dbReference type="Pfam" id="PF00133"/>
    </source>
</evidence>
<keyword evidence="11" id="KW-0175">Coiled coil</keyword>
<feature type="domain" description="Methionyl/Valyl/Leucyl/Isoleucyl-tRNA synthetase anticodon-binding" evidence="14">
    <location>
        <begin position="735"/>
        <end position="878"/>
    </location>
</feature>
<keyword evidence="6 10" id="KW-0648">Protein biosynthesis</keyword>
<feature type="domain" description="Aminoacyl-tRNA synthetase class Ia" evidence="13">
    <location>
        <begin position="63"/>
        <end position="677"/>
    </location>
</feature>
<dbReference type="InterPro" id="IPR037118">
    <property type="entry name" value="Val-tRNA_synth_C_sf"/>
</dbReference>
<organism evidence="15 16">
    <name type="scientific">Tritrichomonas musculus</name>
    <dbReference type="NCBI Taxonomy" id="1915356"/>
    <lineage>
        <taxon>Eukaryota</taxon>
        <taxon>Metamonada</taxon>
        <taxon>Parabasalia</taxon>
        <taxon>Tritrichomonadida</taxon>
        <taxon>Tritrichomonadidae</taxon>
        <taxon>Tritrichomonas</taxon>
    </lineage>
</organism>
<evidence type="ECO:0000313" key="16">
    <source>
        <dbReference type="Proteomes" id="UP001470230"/>
    </source>
</evidence>
<evidence type="ECO:0000256" key="6">
    <source>
        <dbReference type="ARBA" id="ARBA00022917"/>
    </source>
</evidence>
<evidence type="ECO:0000256" key="7">
    <source>
        <dbReference type="ARBA" id="ARBA00023146"/>
    </source>
</evidence>
<keyword evidence="16" id="KW-1185">Reference proteome</keyword>
<evidence type="ECO:0000259" key="14">
    <source>
        <dbReference type="Pfam" id="PF08264"/>
    </source>
</evidence>